<feature type="coiled-coil region" evidence="1">
    <location>
        <begin position="116"/>
        <end position="143"/>
    </location>
</feature>
<dbReference type="AlphaFoldDB" id="E3S8L8"/>
<feature type="region of interest" description="Disordered" evidence="2">
    <location>
        <begin position="307"/>
        <end position="361"/>
    </location>
</feature>
<dbReference type="OrthoDB" id="4951733at2759"/>
<dbReference type="KEGG" id="pte:PTT_19328"/>
<keyword evidence="1" id="KW-0175">Coiled coil</keyword>
<gene>
    <name evidence="3" type="ORF">PTT_19328</name>
</gene>
<sequence length="465" mass="52343">MATDQSQRDATVILTDSSNWIPWYHQLKIRCQPNGIWALIDPNGTQLQRARPEAPLLPDISQYEPLTSTAAALSALSSTARHGRGNTRGAAQGTIDVSTATAIIPRRVSELSERGKEAYKEDCEDYKLRLEAYQMRVGDYERENKMILNTVEHMLKTVSPHLQLSCCAEDGTLREWIIALRDAVGVSENEERARVRERYRAALSPMGSPQDWESWLSEYDQAATRAESVMIAEVIQNNLAVDDFLRAVSKIAPAWVATFTGAARGENNMERRQVVKLFHKHMSLAHPTRGKLNRAFMRGEAALAASGESDSNTLRAASSVETRGPFSNNNTKQNRGKARVSNKRKMDGQSARARQFPERNTATAGERCPACHQHHKVADCYYVNTAKAPEWFKPNRCVAELVQYKLQNDADFQRAVEETSADAKRRRLSTRSRSRTPYIKTSHTPDRVGSWNDFDGRENGRDVKH</sequence>
<evidence type="ECO:0000256" key="2">
    <source>
        <dbReference type="SAM" id="MobiDB-lite"/>
    </source>
</evidence>
<dbReference type="Proteomes" id="UP000001067">
    <property type="component" value="Unassembled WGS sequence"/>
</dbReference>
<evidence type="ECO:0000313" key="4">
    <source>
        <dbReference type="Proteomes" id="UP000001067"/>
    </source>
</evidence>
<feature type="compositionally biased region" description="Basic residues" evidence="2">
    <location>
        <begin position="334"/>
        <end position="343"/>
    </location>
</feature>
<evidence type="ECO:0000256" key="1">
    <source>
        <dbReference type="SAM" id="Coils"/>
    </source>
</evidence>
<dbReference type="EMBL" id="GL537808">
    <property type="protein sequence ID" value="EFQ85681.1"/>
    <property type="molecule type" value="Genomic_DNA"/>
</dbReference>
<evidence type="ECO:0000313" key="3">
    <source>
        <dbReference type="EMBL" id="EFQ85681.1"/>
    </source>
</evidence>
<reference evidence="3 4" key="1">
    <citation type="journal article" date="2010" name="Genome Biol.">
        <title>A first genome assembly of the barley fungal pathogen Pyrenophora teres f. teres.</title>
        <authorList>
            <person name="Ellwood S.R."/>
            <person name="Liu Z."/>
            <person name="Syme R.A."/>
            <person name="Lai Z."/>
            <person name="Hane J.K."/>
            <person name="Keiper F."/>
            <person name="Moffat C.S."/>
            <person name="Oliver R.P."/>
            <person name="Friesen T.L."/>
        </authorList>
    </citation>
    <scope>NUCLEOTIDE SEQUENCE [LARGE SCALE GENOMIC DNA]</scope>
    <source>
        <strain evidence="3 4">0-1</strain>
    </source>
</reference>
<protein>
    <recommendedName>
        <fullName evidence="5">Gag protein</fullName>
    </recommendedName>
</protein>
<organism evidence="4">
    <name type="scientific">Pyrenophora teres f. teres (strain 0-1)</name>
    <name type="common">Barley net blotch fungus</name>
    <name type="synonym">Drechslera teres f. teres</name>
    <dbReference type="NCBI Taxonomy" id="861557"/>
    <lineage>
        <taxon>Eukaryota</taxon>
        <taxon>Fungi</taxon>
        <taxon>Dikarya</taxon>
        <taxon>Ascomycota</taxon>
        <taxon>Pezizomycotina</taxon>
        <taxon>Dothideomycetes</taxon>
        <taxon>Pleosporomycetidae</taxon>
        <taxon>Pleosporales</taxon>
        <taxon>Pleosporineae</taxon>
        <taxon>Pleosporaceae</taxon>
        <taxon>Pyrenophora</taxon>
    </lineage>
</organism>
<feature type="region of interest" description="Disordered" evidence="2">
    <location>
        <begin position="417"/>
        <end position="465"/>
    </location>
</feature>
<feature type="compositionally biased region" description="Basic residues" evidence="2">
    <location>
        <begin position="424"/>
        <end position="434"/>
    </location>
</feature>
<accession>E3S8L8</accession>
<feature type="compositionally biased region" description="Basic and acidic residues" evidence="2">
    <location>
        <begin position="454"/>
        <end position="465"/>
    </location>
</feature>
<keyword evidence="4" id="KW-1185">Reference proteome</keyword>
<proteinExistence type="predicted"/>
<evidence type="ECO:0008006" key="5">
    <source>
        <dbReference type="Google" id="ProtNLM"/>
    </source>
</evidence>
<feature type="compositionally biased region" description="Polar residues" evidence="2">
    <location>
        <begin position="308"/>
        <end position="333"/>
    </location>
</feature>
<name>E3S8L8_PYRTT</name>
<dbReference type="HOGENOM" id="CLU_053170_2_1_1"/>